<organism evidence="2 3">
    <name type="scientific">Phytoactinopolyspora mesophila</name>
    <dbReference type="NCBI Taxonomy" id="2650750"/>
    <lineage>
        <taxon>Bacteria</taxon>
        <taxon>Bacillati</taxon>
        <taxon>Actinomycetota</taxon>
        <taxon>Actinomycetes</taxon>
        <taxon>Jiangellales</taxon>
        <taxon>Jiangellaceae</taxon>
        <taxon>Phytoactinopolyspora</taxon>
    </lineage>
</organism>
<evidence type="ECO:0000313" key="3">
    <source>
        <dbReference type="Proteomes" id="UP000460435"/>
    </source>
</evidence>
<dbReference type="RefSeq" id="WP_162453036.1">
    <property type="nucleotide sequence ID" value="NZ_WLZY01000011.1"/>
</dbReference>
<sequence>MNDSDHTSRPRNLLFAVAAVILSLAIGLLIGATAGGTDTSLPESCEQALRAAESLAEVIESEWATASAAVDAAQTALADSDLTALTSDCRAET</sequence>
<proteinExistence type="predicted"/>
<feature type="transmembrane region" description="Helical" evidence="1">
    <location>
        <begin position="12"/>
        <end position="34"/>
    </location>
</feature>
<keyword evidence="1" id="KW-0472">Membrane</keyword>
<name>A0A7K3MAK3_9ACTN</name>
<comment type="caution">
    <text evidence="2">The sequence shown here is derived from an EMBL/GenBank/DDBJ whole genome shotgun (WGS) entry which is preliminary data.</text>
</comment>
<keyword evidence="1" id="KW-1133">Transmembrane helix</keyword>
<dbReference type="AlphaFoldDB" id="A0A7K3MAK3"/>
<dbReference type="Proteomes" id="UP000460435">
    <property type="component" value="Unassembled WGS sequence"/>
</dbReference>
<protein>
    <submittedName>
        <fullName evidence="2">Uncharacterized protein</fullName>
    </submittedName>
</protein>
<keyword evidence="3" id="KW-1185">Reference proteome</keyword>
<accession>A0A7K3MAK3</accession>
<dbReference type="EMBL" id="WLZY01000011">
    <property type="protein sequence ID" value="NDL60324.1"/>
    <property type="molecule type" value="Genomic_DNA"/>
</dbReference>
<reference evidence="2 3" key="1">
    <citation type="submission" date="2019-11" db="EMBL/GenBank/DDBJ databases">
        <authorList>
            <person name="Li X.-J."/>
            <person name="Feng X.-M."/>
        </authorList>
    </citation>
    <scope>NUCLEOTIDE SEQUENCE [LARGE SCALE GENOMIC DNA]</scope>
    <source>
        <strain evidence="2 3">XMNu-373</strain>
    </source>
</reference>
<gene>
    <name evidence="2" type="ORF">F7O44_24930</name>
</gene>
<evidence type="ECO:0000256" key="1">
    <source>
        <dbReference type="SAM" id="Phobius"/>
    </source>
</evidence>
<keyword evidence="1" id="KW-0812">Transmembrane</keyword>
<evidence type="ECO:0000313" key="2">
    <source>
        <dbReference type="EMBL" id="NDL60324.1"/>
    </source>
</evidence>